<accession>A0ABN1JYI1</accession>
<dbReference type="SUPFAM" id="SSF53850">
    <property type="entry name" value="Periplasmic binding protein-like II"/>
    <property type="match status" value="1"/>
</dbReference>
<keyword evidence="4" id="KW-0804">Transcription</keyword>
<dbReference type="InterPro" id="IPR000847">
    <property type="entry name" value="LysR_HTH_N"/>
</dbReference>
<feature type="domain" description="HTH lysR-type" evidence="5">
    <location>
        <begin position="14"/>
        <end position="70"/>
    </location>
</feature>
<dbReference type="RefSeq" id="WP_231011397.1">
    <property type="nucleotide sequence ID" value="NZ_BAAAEW010000008.1"/>
</dbReference>
<gene>
    <name evidence="6" type="ORF">GCM10009107_20170</name>
</gene>
<proteinExistence type="inferred from homology"/>
<dbReference type="Gene3D" id="3.40.190.290">
    <property type="match status" value="1"/>
</dbReference>
<dbReference type="Pfam" id="PF03466">
    <property type="entry name" value="LysR_substrate"/>
    <property type="match status" value="1"/>
</dbReference>
<comment type="similarity">
    <text evidence="1">Belongs to the LysR transcriptional regulatory family.</text>
</comment>
<dbReference type="InterPro" id="IPR050950">
    <property type="entry name" value="HTH-type_LysR_regulators"/>
</dbReference>
<comment type="caution">
    <text evidence="6">The sequence shown here is derived from an EMBL/GenBank/DDBJ whole genome shotgun (WGS) entry which is preliminary data.</text>
</comment>
<name>A0ABN1JYI1_9BURK</name>
<dbReference type="PANTHER" id="PTHR30419">
    <property type="entry name" value="HTH-TYPE TRANSCRIPTIONAL REGULATOR YBHD"/>
    <property type="match status" value="1"/>
</dbReference>
<evidence type="ECO:0000256" key="4">
    <source>
        <dbReference type="ARBA" id="ARBA00023163"/>
    </source>
</evidence>
<dbReference type="SUPFAM" id="SSF46785">
    <property type="entry name" value="Winged helix' DNA-binding domain"/>
    <property type="match status" value="1"/>
</dbReference>
<dbReference type="Pfam" id="PF00126">
    <property type="entry name" value="HTH_1"/>
    <property type="match status" value="1"/>
</dbReference>
<dbReference type="PANTHER" id="PTHR30419:SF8">
    <property type="entry name" value="NITROGEN ASSIMILATION TRANSCRIPTIONAL ACTIVATOR-RELATED"/>
    <property type="match status" value="1"/>
</dbReference>
<evidence type="ECO:0000259" key="5">
    <source>
        <dbReference type="PROSITE" id="PS50931"/>
    </source>
</evidence>
<keyword evidence="3" id="KW-0238">DNA-binding</keyword>
<keyword evidence="2" id="KW-0805">Transcription regulation</keyword>
<organism evidence="6 7">
    <name type="scientific">Ideonella azotifigens</name>
    <dbReference type="NCBI Taxonomy" id="513160"/>
    <lineage>
        <taxon>Bacteria</taxon>
        <taxon>Pseudomonadati</taxon>
        <taxon>Pseudomonadota</taxon>
        <taxon>Betaproteobacteria</taxon>
        <taxon>Burkholderiales</taxon>
        <taxon>Sphaerotilaceae</taxon>
        <taxon>Ideonella</taxon>
    </lineage>
</organism>
<dbReference type="PRINTS" id="PR00039">
    <property type="entry name" value="HTHLYSR"/>
</dbReference>
<dbReference type="InterPro" id="IPR036390">
    <property type="entry name" value="WH_DNA-bd_sf"/>
</dbReference>
<dbReference type="InterPro" id="IPR036388">
    <property type="entry name" value="WH-like_DNA-bd_sf"/>
</dbReference>
<sequence length="312" mass="33792">MSDLLETIPWARRLKIRHLEVFLALDETGSMTAAAGQLHMTQPALSHWLADLEEAIGQPLFVRGRRLSLTPDGEVLRAHASRMLGDVRRTHADFLALHAGLQGRLRVGTGLPRVLLPRAIARLQQKQPGIFVSVVEASLSELLEQLARREIDLIIGALSAQALASGFATAPLRADSLQVVARSGHALLGPAGASWASMDRHPWLLPPAGSVMRAAFDEAFAMQKQRPPVPCVEAGSSIRVQLLLEERDYLTILSAAELQLYRPLGLIQRVPLSPAIPSPDIGAIWEPALGSRLVGHFVEALRSESLDLGGAH</sequence>
<evidence type="ECO:0000313" key="7">
    <source>
        <dbReference type="Proteomes" id="UP001500279"/>
    </source>
</evidence>
<dbReference type="Proteomes" id="UP001500279">
    <property type="component" value="Unassembled WGS sequence"/>
</dbReference>
<evidence type="ECO:0000313" key="6">
    <source>
        <dbReference type="EMBL" id="GAA0749452.1"/>
    </source>
</evidence>
<reference evidence="6 7" key="1">
    <citation type="journal article" date="2019" name="Int. J. Syst. Evol. Microbiol.">
        <title>The Global Catalogue of Microorganisms (GCM) 10K type strain sequencing project: providing services to taxonomists for standard genome sequencing and annotation.</title>
        <authorList>
            <consortium name="The Broad Institute Genomics Platform"/>
            <consortium name="The Broad Institute Genome Sequencing Center for Infectious Disease"/>
            <person name="Wu L."/>
            <person name="Ma J."/>
        </authorList>
    </citation>
    <scope>NUCLEOTIDE SEQUENCE [LARGE SCALE GENOMIC DNA]</scope>
    <source>
        <strain evidence="6 7">JCM 15503</strain>
    </source>
</reference>
<evidence type="ECO:0000256" key="2">
    <source>
        <dbReference type="ARBA" id="ARBA00023015"/>
    </source>
</evidence>
<dbReference type="EMBL" id="BAAAEW010000008">
    <property type="protein sequence ID" value="GAA0749452.1"/>
    <property type="molecule type" value="Genomic_DNA"/>
</dbReference>
<dbReference type="PROSITE" id="PS50931">
    <property type="entry name" value="HTH_LYSR"/>
    <property type="match status" value="1"/>
</dbReference>
<dbReference type="Gene3D" id="1.10.10.10">
    <property type="entry name" value="Winged helix-like DNA-binding domain superfamily/Winged helix DNA-binding domain"/>
    <property type="match status" value="1"/>
</dbReference>
<dbReference type="InterPro" id="IPR005119">
    <property type="entry name" value="LysR_subst-bd"/>
</dbReference>
<evidence type="ECO:0000256" key="1">
    <source>
        <dbReference type="ARBA" id="ARBA00009437"/>
    </source>
</evidence>
<evidence type="ECO:0000256" key="3">
    <source>
        <dbReference type="ARBA" id="ARBA00023125"/>
    </source>
</evidence>
<keyword evidence="7" id="KW-1185">Reference proteome</keyword>
<protein>
    <submittedName>
        <fullName evidence="6">LysR family transcriptional regulator</fullName>
    </submittedName>
</protein>